<dbReference type="PANTHER" id="PTHR43415">
    <property type="entry name" value="SPERMIDINE N(1)-ACETYLTRANSFERASE"/>
    <property type="match status" value="1"/>
</dbReference>
<evidence type="ECO:0000313" key="2">
    <source>
        <dbReference type="EMBL" id="WGS63897.1"/>
    </source>
</evidence>
<keyword evidence="3" id="KW-1185">Reference proteome</keyword>
<evidence type="ECO:0000259" key="1">
    <source>
        <dbReference type="PROSITE" id="PS51186"/>
    </source>
</evidence>
<feature type="domain" description="N-acetyltransferase" evidence="1">
    <location>
        <begin position="8"/>
        <end position="165"/>
    </location>
</feature>
<dbReference type="EMBL" id="CP069362">
    <property type="protein sequence ID" value="WGS63897.1"/>
    <property type="molecule type" value="Genomic_DNA"/>
</dbReference>
<dbReference type="PANTHER" id="PTHR43415:SF3">
    <property type="entry name" value="GNAT-FAMILY ACETYLTRANSFERASE"/>
    <property type="match status" value="1"/>
</dbReference>
<gene>
    <name evidence="2" type="ORF">JRV97_05820</name>
</gene>
<protein>
    <submittedName>
        <fullName evidence="2">GNAT family N-acetyltransferase</fullName>
    </submittedName>
</protein>
<dbReference type="Pfam" id="PF13302">
    <property type="entry name" value="Acetyltransf_3"/>
    <property type="match status" value="1"/>
</dbReference>
<name>A0ABY8PMP5_9BACT</name>
<proteinExistence type="predicted"/>
<dbReference type="RefSeq" id="WP_280997118.1">
    <property type="nucleotide sequence ID" value="NZ_CP069362.1"/>
</dbReference>
<dbReference type="Gene3D" id="3.40.630.30">
    <property type="match status" value="1"/>
</dbReference>
<accession>A0ABY8PMP5</accession>
<dbReference type="SUPFAM" id="SSF55729">
    <property type="entry name" value="Acyl-CoA N-acyltransferases (Nat)"/>
    <property type="match status" value="1"/>
</dbReference>
<dbReference type="InterPro" id="IPR000182">
    <property type="entry name" value="GNAT_dom"/>
</dbReference>
<dbReference type="Proteomes" id="UP001232493">
    <property type="component" value="Chromosome"/>
</dbReference>
<sequence length="175" mass="20803">MIKVNENIILKPISEKDTEFIIESRNEKDIYLTSFSNFPFYDFQHRKWLNNASNILDYVIYYNNEKSGRINISNIDFQNQKGEYGIFIIKKYRGLGIAFKASKTLIDFTFSNLNINKIYLKVFSDNIKAIRLYEKLGFEKEGVLKKEIYKNGEFKDVIIMAIFKEKWMKENENSI</sequence>
<evidence type="ECO:0000313" key="3">
    <source>
        <dbReference type="Proteomes" id="UP001232493"/>
    </source>
</evidence>
<dbReference type="InterPro" id="IPR016181">
    <property type="entry name" value="Acyl_CoA_acyltransferase"/>
</dbReference>
<reference evidence="2 3" key="1">
    <citation type="submission" date="2021-02" db="EMBL/GenBank/DDBJ databases">
        <title>Characterization of Marinitoga sp. nov. str. BP5-C20A.</title>
        <authorList>
            <person name="Erauso G."/>
            <person name="Postec A."/>
        </authorList>
    </citation>
    <scope>NUCLEOTIDE SEQUENCE [LARGE SCALE GENOMIC DNA]</scope>
    <source>
        <strain evidence="2 3">BP5-C20A</strain>
    </source>
</reference>
<dbReference type="PROSITE" id="PS51186">
    <property type="entry name" value="GNAT"/>
    <property type="match status" value="1"/>
</dbReference>
<organism evidence="2 3">
    <name type="scientific">Marinitoga aeolica</name>
    <dbReference type="NCBI Taxonomy" id="2809031"/>
    <lineage>
        <taxon>Bacteria</taxon>
        <taxon>Thermotogati</taxon>
        <taxon>Thermotogota</taxon>
        <taxon>Thermotogae</taxon>
        <taxon>Petrotogales</taxon>
        <taxon>Petrotogaceae</taxon>
        <taxon>Marinitoga</taxon>
    </lineage>
</organism>